<dbReference type="PRINTS" id="PR00095">
    <property type="entry name" value="ANTSNTHASEI"/>
</dbReference>
<dbReference type="GO" id="GO:0046820">
    <property type="term" value="F:4-amino-4-deoxychorismate synthase activity"/>
    <property type="evidence" value="ECO:0007669"/>
    <property type="project" value="UniProtKB-EC"/>
</dbReference>
<reference evidence="5" key="1">
    <citation type="journal article" date="2014" name="Int. J. Syst. Evol. Microbiol.">
        <title>Complete genome sequence of Corynebacterium casei LMG S-19264T (=DSM 44701T), isolated from a smear-ripened cheese.</title>
        <authorList>
            <consortium name="US DOE Joint Genome Institute (JGI-PGF)"/>
            <person name="Walter F."/>
            <person name="Albersmeier A."/>
            <person name="Kalinowski J."/>
            <person name="Ruckert C."/>
        </authorList>
    </citation>
    <scope>NUCLEOTIDE SEQUENCE</scope>
    <source>
        <strain evidence="5">CGMCC 1.15179</strain>
    </source>
</reference>
<feature type="domain" description="Anthranilate synthase component I N-terminal" evidence="4">
    <location>
        <begin position="14"/>
        <end position="94"/>
    </location>
</feature>
<dbReference type="SUPFAM" id="SSF56322">
    <property type="entry name" value="ADC synthase"/>
    <property type="match status" value="1"/>
</dbReference>
<dbReference type="NCBIfam" id="TIGR00553">
    <property type="entry name" value="pabB"/>
    <property type="match status" value="1"/>
</dbReference>
<dbReference type="InterPro" id="IPR005802">
    <property type="entry name" value="ADC_synth_comp_1"/>
</dbReference>
<dbReference type="Pfam" id="PF00425">
    <property type="entry name" value="Chorismate_bind"/>
    <property type="match status" value="1"/>
</dbReference>
<dbReference type="GO" id="GO:0000162">
    <property type="term" value="P:L-tryptophan biosynthetic process"/>
    <property type="evidence" value="ECO:0007669"/>
    <property type="project" value="TreeGrafter"/>
</dbReference>
<dbReference type="InterPro" id="IPR006805">
    <property type="entry name" value="Anth_synth_I_N"/>
</dbReference>
<dbReference type="EC" id="2.6.1.85" evidence="1"/>
<protein>
    <recommendedName>
        <fullName evidence="1">aminodeoxychorismate synthase</fullName>
        <ecNumber evidence="1">2.6.1.85</ecNumber>
    </recommendedName>
</protein>
<dbReference type="InterPro" id="IPR015890">
    <property type="entry name" value="Chorismate_C"/>
</dbReference>
<keyword evidence="2" id="KW-0808">Transferase</keyword>
<dbReference type="GO" id="GO:0009396">
    <property type="term" value="P:folic acid-containing compound biosynthetic process"/>
    <property type="evidence" value="ECO:0007669"/>
    <property type="project" value="InterPro"/>
</dbReference>
<evidence type="ECO:0000313" key="5">
    <source>
        <dbReference type="EMBL" id="GGE08657.1"/>
    </source>
</evidence>
<dbReference type="AlphaFoldDB" id="A0A8J2VDE1"/>
<dbReference type="PANTHER" id="PTHR11236:SF9">
    <property type="entry name" value="ANTHRANILATE SYNTHASE COMPONENT 1"/>
    <property type="match status" value="1"/>
</dbReference>
<evidence type="ECO:0000313" key="6">
    <source>
        <dbReference type="Proteomes" id="UP000625210"/>
    </source>
</evidence>
<feature type="domain" description="Chorismate-utilising enzyme C-terminal" evidence="3">
    <location>
        <begin position="142"/>
        <end position="394"/>
    </location>
</feature>
<dbReference type="EMBL" id="BMHQ01000002">
    <property type="protein sequence ID" value="GGE08657.1"/>
    <property type="molecule type" value="Genomic_DNA"/>
</dbReference>
<keyword evidence="6" id="KW-1185">Reference proteome</keyword>
<dbReference type="PANTHER" id="PTHR11236">
    <property type="entry name" value="AMINOBENZOATE/ANTHRANILATE SYNTHASE"/>
    <property type="match status" value="1"/>
</dbReference>
<reference evidence="5" key="2">
    <citation type="submission" date="2020-09" db="EMBL/GenBank/DDBJ databases">
        <authorList>
            <person name="Sun Q."/>
            <person name="Zhou Y."/>
        </authorList>
    </citation>
    <scope>NUCLEOTIDE SEQUENCE</scope>
    <source>
        <strain evidence="5">CGMCC 1.15179</strain>
    </source>
</reference>
<name>A0A8J2VDE1_9BACL</name>
<organism evidence="5 6">
    <name type="scientific">Marinithermofilum abyssi</name>
    <dbReference type="NCBI Taxonomy" id="1571185"/>
    <lineage>
        <taxon>Bacteria</taxon>
        <taxon>Bacillati</taxon>
        <taxon>Bacillota</taxon>
        <taxon>Bacilli</taxon>
        <taxon>Bacillales</taxon>
        <taxon>Thermoactinomycetaceae</taxon>
        <taxon>Marinithermofilum</taxon>
    </lineage>
</organism>
<evidence type="ECO:0000256" key="1">
    <source>
        <dbReference type="ARBA" id="ARBA00013139"/>
    </source>
</evidence>
<gene>
    <name evidence="5" type="ORF">GCM10011571_07450</name>
</gene>
<dbReference type="Proteomes" id="UP000625210">
    <property type="component" value="Unassembled WGS sequence"/>
</dbReference>
<dbReference type="InterPro" id="IPR005801">
    <property type="entry name" value="ADC_synthase"/>
</dbReference>
<dbReference type="Pfam" id="PF04715">
    <property type="entry name" value="Anth_synt_I_N"/>
    <property type="match status" value="1"/>
</dbReference>
<accession>A0A8J2VDE1</accession>
<proteinExistence type="predicted"/>
<sequence>MAWDPFQQVELWQEREPEPFQKLDSLAALAPELPDLPDDAPPFLTGVVGYLGYELAWSLEVIGEAKPRRYAVPDGVLMVPRRTIVVDDERKETWVAVVADNEAEKVLQAAVEELLCWERESLVEMAPVKGGPIQMVPEIAPDDYFQRVQRVKEYIGRGDIYQANLSYRISGSMNGDPWQLYRCLRKANPGAYSAFLRFADHAILSSSPEQFIRWEKGWIETKPIKGTRPRGREQTEDGRFKEELAASEKDRAELLMIVDLERNDLGKFCFPGTVQVPVLFAIEPHPTVWHQVAVVKGQIRPGVTPGQLMAGMFPGGSITGAPKIRSMQIIHELESSRRGVYTGSIGYVDRRGNGEWNIAIRTMTWWNGELSFHVGGGIVADSDPRAEYEETIAKGKGMMEAIRRFSEREPAAAGRGM</sequence>
<evidence type="ECO:0000259" key="4">
    <source>
        <dbReference type="Pfam" id="PF04715"/>
    </source>
</evidence>
<dbReference type="InterPro" id="IPR019999">
    <property type="entry name" value="Anth_synth_I-like"/>
</dbReference>
<evidence type="ECO:0000256" key="2">
    <source>
        <dbReference type="ARBA" id="ARBA00022679"/>
    </source>
</evidence>
<comment type="caution">
    <text evidence="5">The sequence shown here is derived from an EMBL/GenBank/DDBJ whole genome shotgun (WGS) entry which is preliminary data.</text>
</comment>
<dbReference type="Gene3D" id="3.60.120.10">
    <property type="entry name" value="Anthranilate synthase"/>
    <property type="match status" value="1"/>
</dbReference>
<evidence type="ECO:0000259" key="3">
    <source>
        <dbReference type="Pfam" id="PF00425"/>
    </source>
</evidence>